<keyword evidence="11" id="KW-1185">Reference proteome</keyword>
<keyword evidence="8" id="KW-0503">Monooxygenase</keyword>
<feature type="binding site" description="axial binding residue" evidence="9">
    <location>
        <position position="452"/>
    </location>
    <ligand>
        <name>heme</name>
        <dbReference type="ChEBI" id="CHEBI:30413"/>
    </ligand>
    <ligandPart>
        <name>Fe</name>
        <dbReference type="ChEBI" id="CHEBI:18248"/>
    </ligandPart>
</feature>
<organism evidence="10 11">
    <name type="scientific">Rhizopogon vinicolor AM-OR11-026</name>
    <dbReference type="NCBI Taxonomy" id="1314800"/>
    <lineage>
        <taxon>Eukaryota</taxon>
        <taxon>Fungi</taxon>
        <taxon>Dikarya</taxon>
        <taxon>Basidiomycota</taxon>
        <taxon>Agaricomycotina</taxon>
        <taxon>Agaricomycetes</taxon>
        <taxon>Agaricomycetidae</taxon>
        <taxon>Boletales</taxon>
        <taxon>Suillineae</taxon>
        <taxon>Rhizopogonaceae</taxon>
        <taxon>Rhizopogon</taxon>
    </lineage>
</organism>
<dbReference type="Gene3D" id="1.10.630.10">
    <property type="entry name" value="Cytochrome P450"/>
    <property type="match status" value="1"/>
</dbReference>
<dbReference type="InterPro" id="IPR036396">
    <property type="entry name" value="Cyt_P450_sf"/>
</dbReference>
<dbReference type="PRINTS" id="PR00385">
    <property type="entry name" value="P450"/>
</dbReference>
<evidence type="ECO:0000256" key="4">
    <source>
        <dbReference type="ARBA" id="ARBA00022617"/>
    </source>
</evidence>
<keyword evidence="7 9" id="KW-0408">Iron</keyword>
<dbReference type="SUPFAM" id="SSF48264">
    <property type="entry name" value="Cytochrome P450"/>
    <property type="match status" value="1"/>
</dbReference>
<dbReference type="InParanoid" id="A0A1B7MF08"/>
<evidence type="ECO:0000256" key="7">
    <source>
        <dbReference type="ARBA" id="ARBA00023004"/>
    </source>
</evidence>
<dbReference type="PRINTS" id="PR00463">
    <property type="entry name" value="EP450I"/>
</dbReference>
<dbReference type="GO" id="GO:0016705">
    <property type="term" value="F:oxidoreductase activity, acting on paired donors, with incorporation or reduction of molecular oxygen"/>
    <property type="evidence" value="ECO:0007669"/>
    <property type="project" value="InterPro"/>
</dbReference>
<accession>A0A1B7MF08</accession>
<sequence>MTIETSIFYSYLISSPSSMIKADYAAGLLAIVVLLQLAKLYRKHSLAISSKIPLPPGPPPRWFWSNALPTVKIAHALTEFIPKYGPVMSLRQGSKIVIVIGSVEAATDIMEKESRSLVDRPRSIAAGELFSRGMRIVMASGDQFRRLRKAVHAHLRPKAAQAYQDIQSENARGFILNILDDPKNHQNYAMRFAASVILRVTYGKSTPTAMNDPEVVRIHKVIDHFQIAMRPGAFLVDRVPLLQYLPGYGKQLIEWYHEELELYLQQLGRVKSEMEQGKAGPSFTKSLLENTEEHGLTVNEMSFLAGALFGAGSDTTSVGLTNIIMAAACYPLAQAKVHEELDRVIGSNRVPTPEDASSLPQLHAFLLEALRWRPVVPLGFPHCATRDIIWQSYCIPKGATVYGCNWAISRDPIAFPDPENFDPQRWLGSEGGLRDGFNVMKLFTYGFGRRVCPGMHLANNSLYISLALLLWSFRIAKRPDTPIDTHAFNDTAISHAAPFKVDFIPRADVTKLREMMMNGYTD</sequence>
<evidence type="ECO:0000256" key="5">
    <source>
        <dbReference type="ARBA" id="ARBA00022723"/>
    </source>
</evidence>
<dbReference type="InterPro" id="IPR050364">
    <property type="entry name" value="Cytochrome_P450_fung"/>
</dbReference>
<evidence type="ECO:0000256" key="3">
    <source>
        <dbReference type="ARBA" id="ARBA00010617"/>
    </source>
</evidence>
<evidence type="ECO:0000256" key="9">
    <source>
        <dbReference type="PIRSR" id="PIRSR602401-1"/>
    </source>
</evidence>
<protein>
    <submittedName>
        <fullName evidence="10">Cytochrome P450</fullName>
    </submittedName>
</protein>
<proteinExistence type="inferred from homology"/>
<comment type="pathway">
    <text evidence="2">Secondary metabolite biosynthesis.</text>
</comment>
<evidence type="ECO:0000256" key="2">
    <source>
        <dbReference type="ARBA" id="ARBA00005179"/>
    </source>
</evidence>
<dbReference type="InterPro" id="IPR002401">
    <property type="entry name" value="Cyt_P450_E_grp-I"/>
</dbReference>
<evidence type="ECO:0000313" key="10">
    <source>
        <dbReference type="EMBL" id="OAX31185.1"/>
    </source>
</evidence>
<comment type="similarity">
    <text evidence="3">Belongs to the cytochrome P450 family.</text>
</comment>
<dbReference type="GO" id="GO:0004497">
    <property type="term" value="F:monooxygenase activity"/>
    <property type="evidence" value="ECO:0007669"/>
    <property type="project" value="UniProtKB-KW"/>
</dbReference>
<dbReference type="GO" id="GO:0020037">
    <property type="term" value="F:heme binding"/>
    <property type="evidence" value="ECO:0007669"/>
    <property type="project" value="InterPro"/>
</dbReference>
<dbReference type="Pfam" id="PF00067">
    <property type="entry name" value="p450"/>
    <property type="match status" value="1"/>
</dbReference>
<dbReference type="GO" id="GO:0005506">
    <property type="term" value="F:iron ion binding"/>
    <property type="evidence" value="ECO:0007669"/>
    <property type="project" value="InterPro"/>
</dbReference>
<name>A0A1B7MF08_9AGAM</name>
<reference evidence="10 11" key="1">
    <citation type="submission" date="2016-06" db="EMBL/GenBank/DDBJ databases">
        <title>Comparative genomics of the ectomycorrhizal sister species Rhizopogon vinicolor and Rhizopogon vesiculosus (Basidiomycota: Boletales) reveals a divergence of the mating type B locus.</title>
        <authorList>
            <consortium name="DOE Joint Genome Institute"/>
            <person name="Mujic A.B."/>
            <person name="Kuo A."/>
            <person name="Tritt A."/>
            <person name="Lipzen A."/>
            <person name="Chen C."/>
            <person name="Johnson J."/>
            <person name="Sharma A."/>
            <person name="Barry K."/>
            <person name="Grigoriev I.V."/>
            <person name="Spatafora J.W."/>
        </authorList>
    </citation>
    <scope>NUCLEOTIDE SEQUENCE [LARGE SCALE GENOMIC DNA]</scope>
    <source>
        <strain evidence="10 11">AM-OR11-026</strain>
    </source>
</reference>
<keyword evidence="6" id="KW-0560">Oxidoreductase</keyword>
<dbReference type="Proteomes" id="UP000092154">
    <property type="component" value="Unassembled WGS sequence"/>
</dbReference>
<evidence type="ECO:0000256" key="6">
    <source>
        <dbReference type="ARBA" id="ARBA00023002"/>
    </source>
</evidence>
<dbReference type="EMBL" id="KV449538">
    <property type="protein sequence ID" value="OAX31185.1"/>
    <property type="molecule type" value="Genomic_DNA"/>
</dbReference>
<dbReference type="STRING" id="1314800.A0A1B7MF08"/>
<comment type="cofactor">
    <cofactor evidence="1 9">
        <name>heme</name>
        <dbReference type="ChEBI" id="CHEBI:30413"/>
    </cofactor>
</comment>
<dbReference type="OrthoDB" id="2789670at2759"/>
<evidence type="ECO:0000256" key="8">
    <source>
        <dbReference type="ARBA" id="ARBA00023033"/>
    </source>
</evidence>
<keyword evidence="5 9" id="KW-0479">Metal-binding</keyword>
<dbReference type="PANTHER" id="PTHR46300:SF1">
    <property type="entry name" value="P450, PUTATIVE (EUROFUNG)-RELATED"/>
    <property type="match status" value="1"/>
</dbReference>
<dbReference type="AlphaFoldDB" id="A0A1B7MF08"/>
<keyword evidence="4 9" id="KW-0349">Heme</keyword>
<evidence type="ECO:0000313" key="11">
    <source>
        <dbReference type="Proteomes" id="UP000092154"/>
    </source>
</evidence>
<gene>
    <name evidence="10" type="ORF">K503DRAFT_870732</name>
</gene>
<dbReference type="PANTHER" id="PTHR46300">
    <property type="entry name" value="P450, PUTATIVE (EUROFUNG)-RELATED-RELATED"/>
    <property type="match status" value="1"/>
</dbReference>
<evidence type="ECO:0000256" key="1">
    <source>
        <dbReference type="ARBA" id="ARBA00001971"/>
    </source>
</evidence>
<dbReference type="InterPro" id="IPR001128">
    <property type="entry name" value="Cyt_P450"/>
</dbReference>
<dbReference type="CDD" id="cd11065">
    <property type="entry name" value="CYP64-like"/>
    <property type="match status" value="1"/>
</dbReference>